<comment type="subcellular location">
    <subcellularLocation>
        <location evidence="1">Membrane</location>
        <topology evidence="1">Single-pass membrane protein</topology>
    </subcellularLocation>
</comment>
<dbReference type="AlphaFoldDB" id="A0A9W6BYS2"/>
<evidence type="ECO:0000256" key="5">
    <source>
        <dbReference type="SAM" id="MobiDB-lite"/>
    </source>
</evidence>
<name>A0A9W6BYS2_9CHLO</name>
<dbReference type="PANTHER" id="PTHR34457">
    <property type="entry name" value="EMBRYO DEFECTIVE 2410"/>
    <property type="match status" value="1"/>
</dbReference>
<dbReference type="GO" id="GO:0005886">
    <property type="term" value="C:plasma membrane"/>
    <property type="evidence" value="ECO:0007669"/>
    <property type="project" value="InterPro"/>
</dbReference>
<evidence type="ECO:0000256" key="3">
    <source>
        <dbReference type="ARBA" id="ARBA00022989"/>
    </source>
</evidence>
<evidence type="ECO:0000313" key="8">
    <source>
        <dbReference type="Proteomes" id="UP001165080"/>
    </source>
</evidence>
<feature type="compositionally biased region" description="Basic residues" evidence="5">
    <location>
        <begin position="24"/>
        <end position="33"/>
    </location>
</feature>
<gene>
    <name evidence="7" type="primary">PLESTB002753</name>
    <name evidence="7" type="ORF">PLESTB_001708500</name>
</gene>
<evidence type="ECO:0000256" key="1">
    <source>
        <dbReference type="ARBA" id="ARBA00004167"/>
    </source>
</evidence>
<dbReference type="EMBL" id="BRXU01000041">
    <property type="protein sequence ID" value="GLC61031.1"/>
    <property type="molecule type" value="Genomic_DNA"/>
</dbReference>
<keyword evidence="3" id="KW-1133">Transmembrane helix</keyword>
<dbReference type="Pfam" id="PF04357">
    <property type="entry name" value="TamB"/>
    <property type="match status" value="1"/>
</dbReference>
<dbReference type="PANTHER" id="PTHR34457:SF3">
    <property type="entry name" value="PROTEIN TIC236, CHLOROPLASTIC"/>
    <property type="match status" value="1"/>
</dbReference>
<feature type="region of interest" description="Disordered" evidence="5">
    <location>
        <begin position="442"/>
        <end position="463"/>
    </location>
</feature>
<reference evidence="7 8" key="1">
    <citation type="journal article" date="2023" name="Commun. Biol.">
        <title>Reorganization of the ancestral sex-determining regions during the evolution of trioecy in Pleodorina starrii.</title>
        <authorList>
            <person name="Takahashi K."/>
            <person name="Suzuki S."/>
            <person name="Kawai-Toyooka H."/>
            <person name="Yamamoto K."/>
            <person name="Hamaji T."/>
            <person name="Ootsuki R."/>
            <person name="Yamaguchi H."/>
            <person name="Kawachi M."/>
            <person name="Higashiyama T."/>
            <person name="Nozaki H."/>
        </authorList>
    </citation>
    <scope>NUCLEOTIDE SEQUENCE [LARGE SCALE GENOMIC DNA]</scope>
    <source>
        <strain evidence="7 8">NIES-4479</strain>
    </source>
</reference>
<proteinExistence type="predicted"/>
<keyword evidence="8" id="KW-1185">Reference proteome</keyword>
<evidence type="ECO:0000256" key="2">
    <source>
        <dbReference type="ARBA" id="ARBA00022692"/>
    </source>
</evidence>
<keyword evidence="4" id="KW-0472">Membrane</keyword>
<dbReference type="InterPro" id="IPR053022">
    <property type="entry name" value="Chloroplast_translocon_comp"/>
</dbReference>
<keyword evidence="2" id="KW-0812">Transmembrane</keyword>
<sequence length="684" mass="65988">MDASLGKTGSFRVRGALPVLPSVHHHHRHRHHHTELASTSTASASTSSAASAADGLVVEVVGAEVRARGVYSGLVDGRLRVGRSLAQPLVGGRLRFSKGVAYLMPQQGPAAVAAGTSPSPSPAPAPAPSPDRLAEALTSLSSDSLSPSSSGAGAGGGGGSGADSREVVRATFSLLKAGRKRALLAAGGRHGAGAGGALSVVLDASGSGGSSGASSPPSGPPVVLSGLEVVLGPDLRALFPVVLNLGLSGSVTLSGPADPERLQPVGAIQLDSGTLNLVATQFVLDREHDNRIIFAQPEPAQPPQPSQPQPQPQPSPAQQPQSVPYTQPQPQLAAGVATQTPAGEAAAAAAAGAAAGGPGARAGSPIPGASVPAGPTDPIIDVVLVSGDLRASILGRSSNWQEGLSLTASGTPLLGGGGGGGGGGGVGDSLTAALLGGPGGGGGGAGGGGSGPGGPGGGAVGGGGESIGEAARILEEKLADALLGEKGQLALRSLARSTVSSLLPRIETRGQLGNARWRLVGAPSLPSLMSLPDPVSEPSRFLSTLALGTEVEVAFGKRLQASLSHKLQELGRSGSELPAGGGGGGGTEARITLQLNSRMRLQAHLARGALLPSVTLQYSSEGGGGGAGGAGAGGGVEGAGVGGGSGGGGGGGGGGVSAAEVMAVEVVQPTPTPTPLAQMPPLEE</sequence>
<dbReference type="GO" id="GO:0009306">
    <property type="term" value="P:protein secretion"/>
    <property type="evidence" value="ECO:0007669"/>
    <property type="project" value="InterPro"/>
</dbReference>
<feature type="compositionally biased region" description="Pro residues" evidence="5">
    <location>
        <begin position="299"/>
        <end position="317"/>
    </location>
</feature>
<feature type="region of interest" description="Disordered" evidence="5">
    <location>
        <begin position="24"/>
        <end position="45"/>
    </location>
</feature>
<feature type="region of interest" description="Disordered" evidence="5">
    <location>
        <begin position="110"/>
        <end position="163"/>
    </location>
</feature>
<feature type="compositionally biased region" description="Gly residues" evidence="5">
    <location>
        <begin position="152"/>
        <end position="161"/>
    </location>
</feature>
<accession>A0A9W6BYS2</accession>
<dbReference type="InterPro" id="IPR007452">
    <property type="entry name" value="TamB_C"/>
</dbReference>
<protein>
    <recommendedName>
        <fullName evidence="6">Translocation and assembly module TamB C-terminal domain-containing protein</fullName>
    </recommendedName>
</protein>
<organism evidence="7 8">
    <name type="scientific">Pleodorina starrii</name>
    <dbReference type="NCBI Taxonomy" id="330485"/>
    <lineage>
        <taxon>Eukaryota</taxon>
        <taxon>Viridiplantae</taxon>
        <taxon>Chlorophyta</taxon>
        <taxon>core chlorophytes</taxon>
        <taxon>Chlorophyceae</taxon>
        <taxon>CS clade</taxon>
        <taxon>Chlamydomonadales</taxon>
        <taxon>Volvocaceae</taxon>
        <taxon>Pleodorina</taxon>
    </lineage>
</organism>
<feature type="region of interest" description="Disordered" evidence="5">
    <location>
        <begin position="296"/>
        <end position="339"/>
    </location>
</feature>
<feature type="domain" description="Translocation and assembly module TamB C-terminal" evidence="6">
    <location>
        <begin position="216"/>
        <end position="286"/>
    </location>
</feature>
<evidence type="ECO:0000256" key="4">
    <source>
        <dbReference type="ARBA" id="ARBA00023136"/>
    </source>
</evidence>
<evidence type="ECO:0000259" key="6">
    <source>
        <dbReference type="Pfam" id="PF04357"/>
    </source>
</evidence>
<feature type="compositionally biased region" description="Low complexity" evidence="5">
    <location>
        <begin position="139"/>
        <end position="151"/>
    </location>
</feature>
<dbReference type="Proteomes" id="UP001165080">
    <property type="component" value="Unassembled WGS sequence"/>
</dbReference>
<feature type="compositionally biased region" description="Pro residues" evidence="5">
    <location>
        <begin position="119"/>
        <end position="129"/>
    </location>
</feature>
<evidence type="ECO:0000313" key="7">
    <source>
        <dbReference type="EMBL" id="GLC61031.1"/>
    </source>
</evidence>
<comment type="caution">
    <text evidence="7">The sequence shown here is derived from an EMBL/GenBank/DDBJ whole genome shotgun (WGS) entry which is preliminary data.</text>
</comment>